<dbReference type="RefSeq" id="WP_073495681.1">
    <property type="nucleotide sequence ID" value="NZ_FRBI01000004.1"/>
</dbReference>
<dbReference type="AlphaFoldDB" id="A0A1M7AG40"/>
<name>A0A1M7AG40_9ACTN</name>
<keyword evidence="2" id="KW-0732">Signal</keyword>
<dbReference type="Proteomes" id="UP000184111">
    <property type="component" value="Unassembled WGS sequence"/>
</dbReference>
<dbReference type="STRING" id="310782.SAMN05216499_10481"/>
<proteinExistence type="predicted"/>
<protein>
    <recommendedName>
        <fullName evidence="5">Glycosyl hydrolases family 39</fullName>
    </recommendedName>
</protein>
<keyword evidence="4" id="KW-1185">Reference proteome</keyword>
<evidence type="ECO:0000256" key="1">
    <source>
        <dbReference type="SAM" id="MobiDB-lite"/>
    </source>
</evidence>
<feature type="signal peptide" evidence="2">
    <location>
        <begin position="1"/>
        <end position="24"/>
    </location>
</feature>
<evidence type="ECO:0000256" key="2">
    <source>
        <dbReference type="SAM" id="SignalP"/>
    </source>
</evidence>
<accession>A0A1M7AG40</accession>
<evidence type="ECO:0000313" key="3">
    <source>
        <dbReference type="EMBL" id="SHL41459.1"/>
    </source>
</evidence>
<gene>
    <name evidence="3" type="ORF">SAMN05216499_10481</name>
</gene>
<dbReference type="Gene3D" id="3.20.20.80">
    <property type="entry name" value="Glycosidases"/>
    <property type="match status" value="1"/>
</dbReference>
<reference evidence="3 4" key="1">
    <citation type="submission" date="2016-11" db="EMBL/GenBank/DDBJ databases">
        <authorList>
            <person name="Jaros S."/>
            <person name="Januszkiewicz K."/>
            <person name="Wedrychowicz H."/>
        </authorList>
    </citation>
    <scope>NUCLEOTIDE SEQUENCE [LARGE SCALE GENOMIC DNA]</scope>
    <source>
        <strain evidence="3 4">CGMCC 4.2025</strain>
    </source>
</reference>
<evidence type="ECO:0000313" key="4">
    <source>
        <dbReference type="Proteomes" id="UP000184111"/>
    </source>
</evidence>
<feature type="region of interest" description="Disordered" evidence="1">
    <location>
        <begin position="584"/>
        <end position="606"/>
    </location>
</feature>
<evidence type="ECO:0008006" key="5">
    <source>
        <dbReference type="Google" id="ProtNLM"/>
    </source>
</evidence>
<dbReference type="InterPro" id="IPR017853">
    <property type="entry name" value="GH"/>
</dbReference>
<dbReference type="Gene3D" id="2.60.120.260">
    <property type="entry name" value="Galactose-binding domain-like"/>
    <property type="match status" value="1"/>
</dbReference>
<dbReference type="SUPFAM" id="SSF51445">
    <property type="entry name" value="(Trans)glycosidases"/>
    <property type="match status" value="1"/>
</dbReference>
<feature type="chain" id="PRO_5038509338" description="Glycosyl hydrolases family 39" evidence="2">
    <location>
        <begin position="25"/>
        <end position="606"/>
    </location>
</feature>
<sequence length="606" mass="62873">MKRNPARKSAARPGWRPWTLPVLAALGAAVLAAATLDPAPAAAADSEVTVDLAAQGAAPTAVGSGFLYGLSQDGSAPADNLLQPLKPALFRGGGARIAGGGWLGDGYTAGAGYRVRINSALSQARRVTAAPYRATYHLLVSDVWGADTTQPASTVYPCDNGDCSNWAAFVDRVVADVQASGIPVAYDIWNEPDGTGFWQRGVNSPQYYRMWDTAVREIRRLVPAAQIVGPSYSGYNHGWLDSWLGQTKADNTLPNVLNWHFGDDPATDAADARALESAHGIAPLPLTINEYLFSQQQNSAYTAWFLDRLSASGVTAAAHAIWSDCCGAGTLDSLLAGGQPTGQWWVYQAYARLSGRLLATTGGGGVAVAAAADSSAHQVLALLGNNSGQGGTTTVTVRNLSAASWLLHSGAVHATVQRIPDQSPLSAPVTVFDADVATDGATLHLPVTRTSGSDAYTVTLTPGNGSTGPVDPTVVVDGTDTSTSDLDHFGYGANWGVTNGVSDMYQQTANWSYTGGAVATFTFRGTQVALHAVRDADQGIMSLSVDGGSPVTVDNYAPSRNASGVVWTSPRLAVGTHTVTITNTGQRNGASGGTNIALDRADVTPS</sequence>
<organism evidence="3 4">
    <name type="scientific">Actinacidiphila paucisporea</name>
    <dbReference type="NCBI Taxonomy" id="310782"/>
    <lineage>
        <taxon>Bacteria</taxon>
        <taxon>Bacillati</taxon>
        <taxon>Actinomycetota</taxon>
        <taxon>Actinomycetes</taxon>
        <taxon>Kitasatosporales</taxon>
        <taxon>Streptomycetaceae</taxon>
        <taxon>Actinacidiphila</taxon>
    </lineage>
</organism>
<dbReference type="EMBL" id="FRBI01000004">
    <property type="protein sequence ID" value="SHL41459.1"/>
    <property type="molecule type" value="Genomic_DNA"/>
</dbReference>